<evidence type="ECO:0000313" key="6">
    <source>
        <dbReference type="Proteomes" id="UP001139971"/>
    </source>
</evidence>
<evidence type="ECO:0000256" key="2">
    <source>
        <dbReference type="ARBA" id="ARBA00017940"/>
    </source>
</evidence>
<sequence>MATRVEKTTVVLTPEHASAMRSAVASGAYATQSEVVRDAMRLWQEREAKKQAALDRLRQLWDEGIASGSAGELDIETVIKRASEALKKE</sequence>
<proteinExistence type="inferred from homology"/>
<dbReference type="AlphaFoldDB" id="A0A9X3YJH5"/>
<name>A0A9X3YJH5_9GAMM</name>
<evidence type="ECO:0000256" key="1">
    <source>
        <dbReference type="ARBA" id="ARBA00008580"/>
    </source>
</evidence>
<dbReference type="PANTHER" id="PTHR36582:SF2">
    <property type="entry name" value="ANTITOXIN PARD"/>
    <property type="match status" value="1"/>
</dbReference>
<comment type="function">
    <text evidence="4">Antitoxin component of a type II toxin-antitoxin (TA) system. Neutralizes the effect of toxin ParE.</text>
</comment>
<comment type="similarity">
    <text evidence="1">Belongs to the ParD antitoxin family.</text>
</comment>
<keyword evidence="3" id="KW-1277">Toxin-antitoxin system</keyword>
<dbReference type="Gene3D" id="6.10.10.120">
    <property type="entry name" value="Antitoxin ParD1-like"/>
    <property type="match status" value="1"/>
</dbReference>
<dbReference type="PANTHER" id="PTHR36582">
    <property type="entry name" value="ANTITOXIN PARD"/>
    <property type="match status" value="1"/>
</dbReference>
<dbReference type="SUPFAM" id="SSF47598">
    <property type="entry name" value="Ribbon-helix-helix"/>
    <property type="match status" value="1"/>
</dbReference>
<dbReference type="InterPro" id="IPR022789">
    <property type="entry name" value="ParD"/>
</dbReference>
<dbReference type="Proteomes" id="UP001139971">
    <property type="component" value="Unassembled WGS sequence"/>
</dbReference>
<evidence type="ECO:0000313" key="5">
    <source>
        <dbReference type="EMBL" id="MDC8011898.1"/>
    </source>
</evidence>
<evidence type="ECO:0000256" key="3">
    <source>
        <dbReference type="ARBA" id="ARBA00022649"/>
    </source>
</evidence>
<dbReference type="Pfam" id="PF03693">
    <property type="entry name" value="ParD_antitoxin"/>
    <property type="match status" value="1"/>
</dbReference>
<dbReference type="GO" id="GO:0006355">
    <property type="term" value="P:regulation of DNA-templated transcription"/>
    <property type="evidence" value="ECO:0007669"/>
    <property type="project" value="InterPro"/>
</dbReference>
<dbReference type="InterPro" id="IPR010985">
    <property type="entry name" value="Ribbon_hlx_hlx"/>
</dbReference>
<gene>
    <name evidence="5" type="ORF">OD750_004985</name>
</gene>
<organism evidence="5 6">
    <name type="scientific">Tahibacter soli</name>
    <dbReference type="NCBI Taxonomy" id="2983605"/>
    <lineage>
        <taxon>Bacteria</taxon>
        <taxon>Pseudomonadati</taxon>
        <taxon>Pseudomonadota</taxon>
        <taxon>Gammaproteobacteria</taxon>
        <taxon>Lysobacterales</taxon>
        <taxon>Rhodanobacteraceae</taxon>
        <taxon>Tahibacter</taxon>
    </lineage>
</organism>
<evidence type="ECO:0000256" key="4">
    <source>
        <dbReference type="ARBA" id="ARBA00037106"/>
    </source>
</evidence>
<keyword evidence="6" id="KW-1185">Reference proteome</keyword>
<dbReference type="RefSeq" id="WP_263543166.1">
    <property type="nucleotide sequence ID" value="NZ_JAOVZO020000003.1"/>
</dbReference>
<protein>
    <recommendedName>
        <fullName evidence="2">Antitoxin ParD</fullName>
    </recommendedName>
</protein>
<accession>A0A9X3YJH5</accession>
<dbReference type="EMBL" id="JAOVZO020000003">
    <property type="protein sequence ID" value="MDC8011898.1"/>
    <property type="molecule type" value="Genomic_DNA"/>
</dbReference>
<comment type="caution">
    <text evidence="5">The sequence shown here is derived from an EMBL/GenBank/DDBJ whole genome shotgun (WGS) entry which is preliminary data.</text>
</comment>
<dbReference type="InterPro" id="IPR038296">
    <property type="entry name" value="ParD_sf"/>
</dbReference>
<dbReference type="NCBIfam" id="TIGR02606">
    <property type="entry name" value="antidote_CC2985"/>
    <property type="match status" value="1"/>
</dbReference>
<reference evidence="5" key="1">
    <citation type="submission" date="2023-02" db="EMBL/GenBank/DDBJ databases">
        <title>Tahibacter soli sp. nov. isolated from soil.</title>
        <authorList>
            <person name="Baek J.H."/>
            <person name="Lee J.K."/>
            <person name="Choi D.G."/>
            <person name="Jeon C.O."/>
        </authorList>
    </citation>
    <scope>NUCLEOTIDE SEQUENCE</scope>
    <source>
        <strain evidence="5">BL</strain>
    </source>
</reference>